<proteinExistence type="predicted"/>
<sequence length="176" mass="20173">MSFQDILPFIADWEKLSYHGSLGIVKAHGSPLFVTSIPTGANNPNALSEEKISELLHNYFKSDYSKNKFRRIANFVCITHSSENGNSFGINRRSTFERMKSQMERCLLLPNTRRKKKSSFNAICPKDKETKETVIDNEDGMKADLKKLPADKALAFPKRFHMKMRSNLKTVDRVSR</sequence>
<reference evidence="2" key="1">
    <citation type="submission" date="2022-11" db="UniProtKB">
        <authorList>
            <consortium name="WormBaseParasite"/>
        </authorList>
    </citation>
    <scope>IDENTIFICATION</scope>
</reference>
<evidence type="ECO:0000313" key="2">
    <source>
        <dbReference type="WBParaSite" id="nRc.2.0.1.t32780-RA"/>
    </source>
</evidence>
<name>A0A915K4K4_ROMCU</name>
<protein>
    <submittedName>
        <fullName evidence="2">Uncharacterized protein</fullName>
    </submittedName>
</protein>
<organism evidence="1 2">
    <name type="scientific">Romanomermis culicivorax</name>
    <name type="common">Nematode worm</name>
    <dbReference type="NCBI Taxonomy" id="13658"/>
    <lineage>
        <taxon>Eukaryota</taxon>
        <taxon>Metazoa</taxon>
        <taxon>Ecdysozoa</taxon>
        <taxon>Nematoda</taxon>
        <taxon>Enoplea</taxon>
        <taxon>Dorylaimia</taxon>
        <taxon>Mermithida</taxon>
        <taxon>Mermithoidea</taxon>
        <taxon>Mermithidae</taxon>
        <taxon>Romanomermis</taxon>
    </lineage>
</organism>
<accession>A0A915K4K4</accession>
<dbReference type="Proteomes" id="UP000887565">
    <property type="component" value="Unplaced"/>
</dbReference>
<dbReference type="AlphaFoldDB" id="A0A915K4K4"/>
<evidence type="ECO:0000313" key="1">
    <source>
        <dbReference type="Proteomes" id="UP000887565"/>
    </source>
</evidence>
<keyword evidence="1" id="KW-1185">Reference proteome</keyword>
<dbReference type="WBParaSite" id="nRc.2.0.1.t32780-RA">
    <property type="protein sequence ID" value="nRc.2.0.1.t32780-RA"/>
    <property type="gene ID" value="nRc.2.0.1.g32780"/>
</dbReference>